<dbReference type="PANTHER" id="PTHR30573">
    <property type="entry name" value="QUINOLINATE SYNTHETASE A"/>
    <property type="match status" value="1"/>
</dbReference>
<evidence type="ECO:0000256" key="2">
    <source>
        <dbReference type="ARBA" id="ARBA00005065"/>
    </source>
</evidence>
<comment type="cofactor">
    <cofactor evidence="1">
        <name>[4Fe-4S] cluster</name>
        <dbReference type="ChEBI" id="CHEBI:49883"/>
    </cofactor>
</comment>
<dbReference type="UniPathway" id="UPA00253">
    <property type="reaction ID" value="UER00327"/>
</dbReference>
<sequence>MPDRNLGNYVSRFLPKKRFIYHTGYCPVHDVISVEDIRNVRSLHPGAPALVHPECSPEVVNLADFTDSTAEIINYAVKSDNKEFIIITEIGVLHRLKELCPEKCFFPVRSDMTCRNMKKTTLSRIMEALEKMQYQIDLNQQLIEKANASLDRMLRL</sequence>
<name>A0A644XN68_9ZZZZ</name>
<dbReference type="GO" id="GO:0005829">
    <property type="term" value="C:cytosol"/>
    <property type="evidence" value="ECO:0007669"/>
    <property type="project" value="TreeGrafter"/>
</dbReference>
<evidence type="ECO:0000256" key="7">
    <source>
        <dbReference type="ARBA" id="ARBA00022723"/>
    </source>
</evidence>
<keyword evidence="8" id="KW-0408">Iron</keyword>
<organism evidence="10">
    <name type="scientific">bioreactor metagenome</name>
    <dbReference type="NCBI Taxonomy" id="1076179"/>
    <lineage>
        <taxon>unclassified sequences</taxon>
        <taxon>metagenomes</taxon>
        <taxon>ecological metagenomes</taxon>
    </lineage>
</organism>
<reference evidence="10" key="1">
    <citation type="submission" date="2019-08" db="EMBL/GenBank/DDBJ databases">
        <authorList>
            <person name="Kucharzyk K."/>
            <person name="Murdoch R.W."/>
            <person name="Higgins S."/>
            <person name="Loffler F."/>
        </authorList>
    </citation>
    <scope>NUCLEOTIDE SEQUENCE</scope>
</reference>
<dbReference type="Pfam" id="PF02445">
    <property type="entry name" value="NadA"/>
    <property type="match status" value="1"/>
</dbReference>
<dbReference type="AlphaFoldDB" id="A0A644XN68"/>
<keyword evidence="6 10" id="KW-0808">Transferase</keyword>
<dbReference type="GO" id="GO:0034628">
    <property type="term" value="P:'de novo' NAD+ biosynthetic process from L-aspartate"/>
    <property type="evidence" value="ECO:0007669"/>
    <property type="project" value="TreeGrafter"/>
</dbReference>
<dbReference type="PANTHER" id="PTHR30573:SF0">
    <property type="entry name" value="QUINOLINATE SYNTHASE, CHLOROPLASTIC"/>
    <property type="match status" value="1"/>
</dbReference>
<dbReference type="InterPro" id="IPR003473">
    <property type="entry name" value="NadA"/>
</dbReference>
<proteinExistence type="predicted"/>
<dbReference type="EC" id="2.5.1.72" evidence="3"/>
<evidence type="ECO:0000256" key="5">
    <source>
        <dbReference type="ARBA" id="ARBA00022642"/>
    </source>
</evidence>
<dbReference type="GO" id="GO:0046872">
    <property type="term" value="F:metal ion binding"/>
    <property type="evidence" value="ECO:0007669"/>
    <property type="project" value="UniProtKB-KW"/>
</dbReference>
<dbReference type="InterPro" id="IPR036094">
    <property type="entry name" value="NadA_sf"/>
</dbReference>
<evidence type="ECO:0000256" key="3">
    <source>
        <dbReference type="ARBA" id="ARBA00012669"/>
    </source>
</evidence>
<comment type="pathway">
    <text evidence="2">Cofactor biosynthesis; NAD(+) biosynthesis; quinolinate from iminoaspartate: step 1/1.</text>
</comment>
<evidence type="ECO:0000256" key="4">
    <source>
        <dbReference type="ARBA" id="ARBA00022485"/>
    </source>
</evidence>
<evidence type="ECO:0000256" key="8">
    <source>
        <dbReference type="ARBA" id="ARBA00023004"/>
    </source>
</evidence>
<evidence type="ECO:0000256" key="6">
    <source>
        <dbReference type="ARBA" id="ARBA00022679"/>
    </source>
</evidence>
<evidence type="ECO:0000313" key="10">
    <source>
        <dbReference type="EMBL" id="MPM17585.1"/>
    </source>
</evidence>
<keyword evidence="4" id="KW-0004">4Fe-4S</keyword>
<dbReference type="SUPFAM" id="SSF142754">
    <property type="entry name" value="NadA-like"/>
    <property type="match status" value="1"/>
</dbReference>
<dbReference type="Gene3D" id="3.40.50.10800">
    <property type="entry name" value="NadA-like"/>
    <property type="match status" value="3"/>
</dbReference>
<keyword evidence="7" id="KW-0479">Metal-binding</keyword>
<gene>
    <name evidence="10" type="primary">nadA_15</name>
    <name evidence="10" type="ORF">SDC9_63982</name>
</gene>
<evidence type="ECO:0000256" key="9">
    <source>
        <dbReference type="ARBA" id="ARBA00023014"/>
    </source>
</evidence>
<dbReference type="EMBL" id="VSSQ01002823">
    <property type="protein sequence ID" value="MPM17585.1"/>
    <property type="molecule type" value="Genomic_DNA"/>
</dbReference>
<keyword evidence="5" id="KW-0662">Pyridine nucleotide biosynthesis</keyword>
<dbReference type="GO" id="GO:0008987">
    <property type="term" value="F:quinolinate synthetase A activity"/>
    <property type="evidence" value="ECO:0007669"/>
    <property type="project" value="InterPro"/>
</dbReference>
<keyword evidence="9" id="KW-0411">Iron-sulfur</keyword>
<protein>
    <recommendedName>
        <fullName evidence="3">quinolinate synthase</fullName>
        <ecNumber evidence="3">2.5.1.72</ecNumber>
    </recommendedName>
</protein>
<accession>A0A644XN68</accession>
<evidence type="ECO:0000256" key="1">
    <source>
        <dbReference type="ARBA" id="ARBA00001966"/>
    </source>
</evidence>
<dbReference type="GO" id="GO:0051539">
    <property type="term" value="F:4 iron, 4 sulfur cluster binding"/>
    <property type="evidence" value="ECO:0007669"/>
    <property type="project" value="UniProtKB-KW"/>
</dbReference>
<comment type="caution">
    <text evidence="10">The sequence shown here is derived from an EMBL/GenBank/DDBJ whole genome shotgun (WGS) entry which is preliminary data.</text>
</comment>